<name>A0A9P1E2N9_CUSEU</name>
<dbReference type="AlphaFoldDB" id="A0A9P1E2N9"/>
<evidence type="ECO:0000313" key="3">
    <source>
        <dbReference type="Proteomes" id="UP001152484"/>
    </source>
</evidence>
<reference evidence="2" key="1">
    <citation type="submission" date="2022-07" db="EMBL/GenBank/DDBJ databases">
        <authorList>
            <person name="Macas J."/>
            <person name="Novak P."/>
            <person name="Neumann P."/>
        </authorList>
    </citation>
    <scope>NUCLEOTIDE SEQUENCE</scope>
</reference>
<feature type="compositionally biased region" description="Polar residues" evidence="1">
    <location>
        <begin position="7"/>
        <end position="19"/>
    </location>
</feature>
<evidence type="ECO:0000256" key="1">
    <source>
        <dbReference type="SAM" id="MobiDB-lite"/>
    </source>
</evidence>
<accession>A0A9P1E2N9</accession>
<sequence>MERRFNSHPSHAQRSSSPGFNRDQDSDYQYGKGKAKRVRFTDVDSECARNNRSDGIPKTSEYTYFKKVKESLGKHDHQFRNKESQQELKDIGSCYANGIGKLKEKMKTPNTNDYIGEALRKSTLNCHVGHTKMSAQPEKVILNNRCMSVLPGEERCKSPVEECPAGLKYPRISHHKTIEVLDKDLYLSPPRSALSKHSGSQYLESQIFSVKRQKLCRWAEMTLAGSRNSSSQGYDMLAVLLSRLCPNRNENKGSTAIDDTGCSTVLTELNLSEMRHDDHSHIRESTTPEGESFQCRKLSRQWGGTRSVMHWSALPSCNSEFNKLEYEPFQCRELSILSGGTRGILDWSSELTTSEHESPRSTELSRWSGGTRDKIGWSAFPSYDSELTTSAYESSQCRELSRFGCTERDAMGWSSFASHNSELTTAEYESYESRELSRWSSGLSDIMDWSDFGPYNSSTKCKARLVQHSEAVDNNYASYSVTPKSWLRPIDSPVHLKQERYRYSDWYHHEKQDSFCLQDESSRIVPETLLLDWDFDKEKDEPELGIITASSCVNELHSQIVTPTKHSLHVHASPFPPTALPGEELSSAHFYSLYNDDCGNAISYFVNDPQSTPFKVFSEKRHLDCSFLFPVVLNISEGDILTSFPLPGHSTLYSGRSAYSIQSHKAWNLGSSNPIQINFQEVSDSHEEHIFDRMIGGPLLLKDSSGARSDEKPFIGHNDEWEM</sequence>
<gene>
    <name evidence="2" type="ORF">CEURO_LOCUS4901</name>
</gene>
<feature type="compositionally biased region" description="Basic and acidic residues" evidence="1">
    <location>
        <begin position="39"/>
        <end position="52"/>
    </location>
</feature>
<comment type="caution">
    <text evidence="2">The sequence shown here is derived from an EMBL/GenBank/DDBJ whole genome shotgun (WGS) entry which is preliminary data.</text>
</comment>
<dbReference type="OrthoDB" id="1282588at2759"/>
<evidence type="ECO:0000313" key="2">
    <source>
        <dbReference type="EMBL" id="CAH9073674.1"/>
    </source>
</evidence>
<feature type="region of interest" description="Disordered" evidence="1">
    <location>
        <begin position="1"/>
        <end position="54"/>
    </location>
</feature>
<dbReference type="Proteomes" id="UP001152484">
    <property type="component" value="Unassembled WGS sequence"/>
</dbReference>
<dbReference type="EMBL" id="CAMAPE010000008">
    <property type="protein sequence ID" value="CAH9073674.1"/>
    <property type="molecule type" value="Genomic_DNA"/>
</dbReference>
<organism evidence="2 3">
    <name type="scientific">Cuscuta europaea</name>
    <name type="common">European dodder</name>
    <dbReference type="NCBI Taxonomy" id="41803"/>
    <lineage>
        <taxon>Eukaryota</taxon>
        <taxon>Viridiplantae</taxon>
        <taxon>Streptophyta</taxon>
        <taxon>Embryophyta</taxon>
        <taxon>Tracheophyta</taxon>
        <taxon>Spermatophyta</taxon>
        <taxon>Magnoliopsida</taxon>
        <taxon>eudicotyledons</taxon>
        <taxon>Gunneridae</taxon>
        <taxon>Pentapetalae</taxon>
        <taxon>asterids</taxon>
        <taxon>lamiids</taxon>
        <taxon>Solanales</taxon>
        <taxon>Convolvulaceae</taxon>
        <taxon>Cuscuteae</taxon>
        <taxon>Cuscuta</taxon>
        <taxon>Cuscuta subgen. Cuscuta</taxon>
    </lineage>
</organism>
<protein>
    <submittedName>
        <fullName evidence="2">Uncharacterized protein</fullName>
    </submittedName>
</protein>
<proteinExistence type="predicted"/>
<keyword evidence="3" id="KW-1185">Reference proteome</keyword>